<feature type="compositionally biased region" description="Gly residues" evidence="1">
    <location>
        <begin position="184"/>
        <end position="202"/>
    </location>
</feature>
<name>A0A699GZQ7_TANCI</name>
<accession>A0A699GZQ7</accession>
<protein>
    <submittedName>
        <fullName evidence="2">RuvB-like 2</fullName>
    </submittedName>
</protein>
<comment type="caution">
    <text evidence="2">The sequence shown here is derived from an EMBL/GenBank/DDBJ whole genome shotgun (WGS) entry which is preliminary data.</text>
</comment>
<dbReference type="EMBL" id="BKCJ010061825">
    <property type="protein sequence ID" value="GEW51910.1"/>
    <property type="molecule type" value="Genomic_DNA"/>
</dbReference>
<sequence>MKTRTDLRKASRQYSREVYNKPRSESIAIGISASGVHSKLLYYSLINLKTVYDLGAKMVEALGKDKVHSGDVITIDKVSVPMVEEIYQEEYVDSAMDSISSSELAPKNTSLDQAQDTSHNTSPSSQANDKEMACSLVSDHNVLENTIINVEVSLTLRLRHCEKSSLPQMSFLGRRDHNVTGPKDGSGCGDVYNSGGGSSGGL</sequence>
<reference evidence="2" key="1">
    <citation type="journal article" date="2019" name="Sci. Rep.">
        <title>Draft genome of Tanacetum cinerariifolium, the natural source of mosquito coil.</title>
        <authorList>
            <person name="Yamashiro T."/>
            <person name="Shiraishi A."/>
            <person name="Satake H."/>
            <person name="Nakayama K."/>
        </authorList>
    </citation>
    <scope>NUCLEOTIDE SEQUENCE</scope>
</reference>
<evidence type="ECO:0000256" key="1">
    <source>
        <dbReference type="SAM" id="MobiDB-lite"/>
    </source>
</evidence>
<evidence type="ECO:0000313" key="2">
    <source>
        <dbReference type="EMBL" id="GEW51910.1"/>
    </source>
</evidence>
<gene>
    <name evidence="2" type="ORF">Tci_223886</name>
</gene>
<feature type="region of interest" description="Disordered" evidence="1">
    <location>
        <begin position="173"/>
        <end position="202"/>
    </location>
</feature>
<proteinExistence type="predicted"/>
<feature type="region of interest" description="Disordered" evidence="1">
    <location>
        <begin position="98"/>
        <end position="130"/>
    </location>
</feature>
<feature type="compositionally biased region" description="Polar residues" evidence="1">
    <location>
        <begin position="98"/>
        <end position="127"/>
    </location>
</feature>
<dbReference type="AlphaFoldDB" id="A0A699GZQ7"/>
<dbReference type="Gene3D" id="2.40.50.360">
    <property type="entry name" value="RuvB-like helicase, domain II"/>
    <property type="match status" value="1"/>
</dbReference>
<organism evidence="2">
    <name type="scientific">Tanacetum cinerariifolium</name>
    <name type="common">Dalmatian daisy</name>
    <name type="synonym">Chrysanthemum cinerariifolium</name>
    <dbReference type="NCBI Taxonomy" id="118510"/>
    <lineage>
        <taxon>Eukaryota</taxon>
        <taxon>Viridiplantae</taxon>
        <taxon>Streptophyta</taxon>
        <taxon>Embryophyta</taxon>
        <taxon>Tracheophyta</taxon>
        <taxon>Spermatophyta</taxon>
        <taxon>Magnoliopsida</taxon>
        <taxon>eudicotyledons</taxon>
        <taxon>Gunneridae</taxon>
        <taxon>Pentapetalae</taxon>
        <taxon>asterids</taxon>
        <taxon>campanulids</taxon>
        <taxon>Asterales</taxon>
        <taxon>Asteraceae</taxon>
        <taxon>Asteroideae</taxon>
        <taxon>Anthemideae</taxon>
        <taxon>Anthemidinae</taxon>
        <taxon>Tanacetum</taxon>
    </lineage>
</organism>
<dbReference type="InterPro" id="IPR042487">
    <property type="entry name" value="RuvBL1/2_DNA/RNA_bd_dom"/>
</dbReference>